<dbReference type="Proteomes" id="UP000235371">
    <property type="component" value="Unassembled WGS sequence"/>
</dbReference>
<keyword evidence="4" id="KW-1185">Reference proteome</keyword>
<dbReference type="OrthoDB" id="1193027at2759"/>
<keyword evidence="2" id="KW-0732">Signal</keyword>
<accession>A0A2J6TAL9</accession>
<dbReference type="InParanoid" id="A0A2J6TAL9"/>
<evidence type="ECO:0000256" key="2">
    <source>
        <dbReference type="SAM" id="SignalP"/>
    </source>
</evidence>
<name>A0A2J6TAL9_9HELO</name>
<evidence type="ECO:0000313" key="4">
    <source>
        <dbReference type="Proteomes" id="UP000235371"/>
    </source>
</evidence>
<gene>
    <name evidence="3" type="ORF">K444DRAFT_589221</name>
</gene>
<evidence type="ECO:0008006" key="5">
    <source>
        <dbReference type="Google" id="ProtNLM"/>
    </source>
</evidence>
<dbReference type="STRING" id="1095630.A0A2J6TAL9"/>
<protein>
    <recommendedName>
        <fullName evidence="5">Glycoside hydrolase family 23 protein</fullName>
    </recommendedName>
</protein>
<evidence type="ECO:0000256" key="1">
    <source>
        <dbReference type="SAM" id="MobiDB-lite"/>
    </source>
</evidence>
<sequence length="297" mass="31667">MRSSVVLALSCLATFAIAEPLPYPPQATSKPTIPANFHPTFGNKKGNFQPTSTKVSKRRISERDTGGWVENGNVAVWNINDEDGVGAGNDQYTMYWGDGSVDQGWPARDQWVSFTEMFNANKAIMFSSCSTWGVDNDSGPEVGAIWNAIEAVAAQTGVDHRFILATIIQESGGCVRVPTTNYGVRNPGLMQDHNGSGTCNSDITGEVDNPCPDSTITQMVTDGTGGTPDGDGLAQCINQSGWGTEADFYRAARLYNSGSIDGSGNLQDGIATHCYSSDIANRLTGWVSAEHGCYLDG</sequence>
<reference evidence="3 4" key="1">
    <citation type="submission" date="2016-04" db="EMBL/GenBank/DDBJ databases">
        <title>A degradative enzymes factory behind the ericoid mycorrhizal symbiosis.</title>
        <authorList>
            <consortium name="DOE Joint Genome Institute"/>
            <person name="Martino E."/>
            <person name="Morin E."/>
            <person name="Grelet G."/>
            <person name="Kuo A."/>
            <person name="Kohler A."/>
            <person name="Daghino S."/>
            <person name="Barry K."/>
            <person name="Choi C."/>
            <person name="Cichocki N."/>
            <person name="Clum A."/>
            <person name="Copeland A."/>
            <person name="Hainaut M."/>
            <person name="Haridas S."/>
            <person name="Labutti K."/>
            <person name="Lindquist E."/>
            <person name="Lipzen A."/>
            <person name="Khouja H.-R."/>
            <person name="Murat C."/>
            <person name="Ohm R."/>
            <person name="Olson A."/>
            <person name="Spatafora J."/>
            <person name="Veneault-Fourrey C."/>
            <person name="Henrissat B."/>
            <person name="Grigoriev I."/>
            <person name="Martin F."/>
            <person name="Perotto S."/>
        </authorList>
    </citation>
    <scope>NUCLEOTIDE SEQUENCE [LARGE SCALE GENOMIC DNA]</scope>
    <source>
        <strain evidence="3 4">E</strain>
    </source>
</reference>
<dbReference type="EMBL" id="KZ613791">
    <property type="protein sequence ID" value="PMD60084.1"/>
    <property type="molecule type" value="Genomic_DNA"/>
</dbReference>
<dbReference type="InterPro" id="IPR023346">
    <property type="entry name" value="Lysozyme-like_dom_sf"/>
</dbReference>
<feature type="signal peptide" evidence="2">
    <location>
        <begin position="1"/>
        <end position="18"/>
    </location>
</feature>
<dbReference type="RefSeq" id="XP_024736988.1">
    <property type="nucleotide sequence ID" value="XM_024878092.1"/>
</dbReference>
<dbReference type="SUPFAM" id="SSF53955">
    <property type="entry name" value="Lysozyme-like"/>
    <property type="match status" value="1"/>
</dbReference>
<organism evidence="3 4">
    <name type="scientific">Hyaloscypha bicolor E</name>
    <dbReference type="NCBI Taxonomy" id="1095630"/>
    <lineage>
        <taxon>Eukaryota</taxon>
        <taxon>Fungi</taxon>
        <taxon>Dikarya</taxon>
        <taxon>Ascomycota</taxon>
        <taxon>Pezizomycotina</taxon>
        <taxon>Leotiomycetes</taxon>
        <taxon>Helotiales</taxon>
        <taxon>Hyaloscyphaceae</taxon>
        <taxon>Hyaloscypha</taxon>
        <taxon>Hyaloscypha bicolor</taxon>
    </lineage>
</organism>
<proteinExistence type="predicted"/>
<dbReference type="GeneID" id="36586169"/>
<evidence type="ECO:0000313" key="3">
    <source>
        <dbReference type="EMBL" id="PMD60084.1"/>
    </source>
</evidence>
<dbReference type="AlphaFoldDB" id="A0A2J6TAL9"/>
<feature type="region of interest" description="Disordered" evidence="1">
    <location>
        <begin position="40"/>
        <end position="62"/>
    </location>
</feature>
<dbReference type="Gene3D" id="1.10.530.10">
    <property type="match status" value="1"/>
</dbReference>
<feature type="chain" id="PRO_5014443387" description="Glycoside hydrolase family 23 protein" evidence="2">
    <location>
        <begin position="19"/>
        <end position="297"/>
    </location>
</feature>